<gene>
    <name evidence="1" type="ORF">HC246_04040</name>
</gene>
<proteinExistence type="predicted"/>
<dbReference type="InterPro" id="IPR025528">
    <property type="entry name" value="BrnA_antitoxin"/>
</dbReference>
<accession>A0ABX1LQY9</accession>
<dbReference type="EMBL" id="JAAVJL010000001">
    <property type="protein sequence ID" value="NMF57209.1"/>
    <property type="molecule type" value="Genomic_DNA"/>
</dbReference>
<sequence>MNNKSILNKSETDWARIDAMSDEDIDFSDCPEATSEMFAKAVVRRAPKSQATITLKIDQDVLVWFKSQGDSAERQMAMALKIYAEANKAYLNV</sequence>
<name>A0ABX1LQY9_9CYAN</name>
<dbReference type="Pfam" id="PF14384">
    <property type="entry name" value="BrnA_antitoxin"/>
    <property type="match status" value="1"/>
</dbReference>
<evidence type="ECO:0000313" key="1">
    <source>
        <dbReference type="EMBL" id="NMF57209.1"/>
    </source>
</evidence>
<protein>
    <submittedName>
        <fullName evidence="1">BrnA antitoxin family protein</fullName>
    </submittedName>
</protein>
<dbReference type="RefSeq" id="WP_169362269.1">
    <property type="nucleotide sequence ID" value="NZ_JAAVJL010000001.1"/>
</dbReference>
<organism evidence="1 2">
    <name type="scientific">Pseudanabaena yagii GIHE-NHR1</name>
    <dbReference type="NCBI Taxonomy" id="2722753"/>
    <lineage>
        <taxon>Bacteria</taxon>
        <taxon>Bacillati</taxon>
        <taxon>Cyanobacteriota</taxon>
        <taxon>Cyanophyceae</taxon>
        <taxon>Pseudanabaenales</taxon>
        <taxon>Pseudanabaenaceae</taxon>
        <taxon>Pseudanabaena</taxon>
        <taxon>Pseudanabaena yagii</taxon>
    </lineage>
</organism>
<reference evidence="1 2" key="1">
    <citation type="submission" date="2020-03" db="EMBL/GenBank/DDBJ databases">
        <title>Draft Genome Sequence of 2-Methylisoborneol Producing Pseudanabaena yagii Strain GIHE-NHR1 Isolated from North Han River in South Korea.</title>
        <authorList>
            <person name="Jeong J."/>
        </authorList>
    </citation>
    <scope>NUCLEOTIDE SEQUENCE [LARGE SCALE GENOMIC DNA]</scope>
    <source>
        <strain evidence="1 2">GIHE-NHR1</strain>
    </source>
</reference>
<comment type="caution">
    <text evidence="1">The sequence shown here is derived from an EMBL/GenBank/DDBJ whole genome shotgun (WGS) entry which is preliminary data.</text>
</comment>
<dbReference type="Proteomes" id="UP000738376">
    <property type="component" value="Unassembled WGS sequence"/>
</dbReference>
<evidence type="ECO:0000313" key="2">
    <source>
        <dbReference type="Proteomes" id="UP000738376"/>
    </source>
</evidence>
<keyword evidence="2" id="KW-1185">Reference proteome</keyword>